<dbReference type="Proteomes" id="UP000061382">
    <property type="component" value="Chromosome"/>
</dbReference>
<dbReference type="AlphaFoldDB" id="A0A0P0CGR5"/>
<gene>
    <name evidence="8" type="ORF">DC20_03870</name>
</gene>
<dbReference type="NCBIfam" id="TIGR03954">
    <property type="entry name" value="integ_memb_HG"/>
    <property type="match status" value="1"/>
</dbReference>
<dbReference type="PATRIC" id="fig|512763.3.peg.862"/>
<sequence length="102" mass="11750">MHFSFNTPLDRFRTVAILEGISYIILLFIAMPLKRMGGIPEVQKYVGWAHGVLFILFVALLVQVWLKYNWSFGKVVMAFVASLIPFGTFVLDKKIANDERRK</sequence>
<accession>A0A0P0CGR5</accession>
<dbReference type="PANTHER" id="PTHR40077">
    <property type="entry name" value="MEMBRANE PROTEIN-RELATED"/>
    <property type="match status" value="1"/>
</dbReference>
<comment type="subcellular location">
    <subcellularLocation>
        <location evidence="1">Cell membrane</location>
        <topology evidence="1">Multi-pass membrane protein</topology>
    </subcellularLocation>
</comment>
<evidence type="ECO:0000256" key="1">
    <source>
        <dbReference type="ARBA" id="ARBA00004651"/>
    </source>
</evidence>
<evidence type="ECO:0000256" key="2">
    <source>
        <dbReference type="ARBA" id="ARBA00022475"/>
    </source>
</evidence>
<evidence type="ECO:0000313" key="8">
    <source>
        <dbReference type="EMBL" id="ALI98276.1"/>
    </source>
</evidence>
<proteinExistence type="predicted"/>
<dbReference type="InterPro" id="IPR023845">
    <property type="entry name" value="DUF3817_TM"/>
</dbReference>
<keyword evidence="4 6" id="KW-1133">Transmembrane helix</keyword>
<protein>
    <recommendedName>
        <fullName evidence="7">DUF3817 domain-containing protein</fullName>
    </recommendedName>
</protein>
<evidence type="ECO:0000313" key="9">
    <source>
        <dbReference type="Proteomes" id="UP000061382"/>
    </source>
</evidence>
<organism evidence="8 9">
    <name type="scientific">Rufibacter tibetensis</name>
    <dbReference type="NCBI Taxonomy" id="512763"/>
    <lineage>
        <taxon>Bacteria</taxon>
        <taxon>Pseudomonadati</taxon>
        <taxon>Bacteroidota</taxon>
        <taxon>Cytophagia</taxon>
        <taxon>Cytophagales</taxon>
        <taxon>Hymenobacteraceae</taxon>
        <taxon>Rufibacter</taxon>
    </lineage>
</organism>
<dbReference type="Pfam" id="PF12823">
    <property type="entry name" value="DUF3817"/>
    <property type="match status" value="1"/>
</dbReference>
<keyword evidence="5 6" id="KW-0472">Membrane</keyword>
<dbReference type="KEGG" id="rti:DC20_03870"/>
<keyword evidence="9" id="KW-1185">Reference proteome</keyword>
<keyword evidence="3 6" id="KW-0812">Transmembrane</keyword>
<evidence type="ECO:0000256" key="4">
    <source>
        <dbReference type="ARBA" id="ARBA00022989"/>
    </source>
</evidence>
<dbReference type="PANTHER" id="PTHR40077:SF1">
    <property type="entry name" value="MEMBRANE PROTEIN"/>
    <property type="match status" value="1"/>
</dbReference>
<evidence type="ECO:0000259" key="7">
    <source>
        <dbReference type="Pfam" id="PF12823"/>
    </source>
</evidence>
<feature type="transmembrane region" description="Helical" evidence="6">
    <location>
        <begin position="12"/>
        <end position="33"/>
    </location>
</feature>
<feature type="transmembrane region" description="Helical" evidence="6">
    <location>
        <begin position="45"/>
        <end position="66"/>
    </location>
</feature>
<reference evidence="8 9" key="1">
    <citation type="submission" date="2015-08" db="EMBL/GenBank/DDBJ databases">
        <title>Complete genome sequence of Rufibacter tibetensis strain 1351t, a radiation-resistant bacterium from tibet plateau.</title>
        <authorList>
            <person name="Dai J."/>
        </authorList>
    </citation>
    <scope>NUCLEOTIDE SEQUENCE [LARGE SCALE GENOMIC DNA]</scope>
    <source>
        <strain evidence="8 9">1351</strain>
    </source>
</reference>
<evidence type="ECO:0000256" key="6">
    <source>
        <dbReference type="SAM" id="Phobius"/>
    </source>
</evidence>
<dbReference type="GO" id="GO:0005886">
    <property type="term" value="C:plasma membrane"/>
    <property type="evidence" value="ECO:0007669"/>
    <property type="project" value="UniProtKB-SubCell"/>
</dbReference>
<evidence type="ECO:0000256" key="3">
    <source>
        <dbReference type="ARBA" id="ARBA00022692"/>
    </source>
</evidence>
<dbReference type="STRING" id="512763.DC20_03870"/>
<feature type="transmembrane region" description="Helical" evidence="6">
    <location>
        <begin position="72"/>
        <end position="91"/>
    </location>
</feature>
<dbReference type="EMBL" id="CP012643">
    <property type="protein sequence ID" value="ALI98276.1"/>
    <property type="molecule type" value="Genomic_DNA"/>
</dbReference>
<dbReference type="RefSeq" id="WP_062542633.1">
    <property type="nucleotide sequence ID" value="NZ_CP012643.1"/>
</dbReference>
<evidence type="ECO:0000256" key="5">
    <source>
        <dbReference type="ARBA" id="ARBA00023136"/>
    </source>
</evidence>
<dbReference type="OrthoDB" id="1121311at2"/>
<name>A0A0P0CGR5_9BACT</name>
<keyword evidence="2" id="KW-1003">Cell membrane</keyword>
<feature type="domain" description="DUF3817" evidence="7">
    <location>
        <begin position="9"/>
        <end position="95"/>
    </location>
</feature>